<sequence>MTPREFKTRFQKAQEPAPEGVDLDLGRFRDFPRERIEELKIDEASKALLREVGLPEEAAPFLSFGDGPDKVLKKLSSASSFLDREFDRYRLLGSNGSGDFVCIDESDGSVIYLNHDSNMKRVFINSSVLQFAESLCLMAEAIQSDFAFDFGLALARIDPAALNLDAMWPVEYEMIKGSMG</sequence>
<name>A0ABU9ATH8_9BACT</name>
<keyword evidence="2" id="KW-1185">Reference proteome</keyword>
<organism evidence="1 2">
    <name type="scientific">Luteolibacter soli</name>
    <dbReference type="NCBI Taxonomy" id="3135280"/>
    <lineage>
        <taxon>Bacteria</taxon>
        <taxon>Pseudomonadati</taxon>
        <taxon>Verrucomicrobiota</taxon>
        <taxon>Verrucomicrobiia</taxon>
        <taxon>Verrucomicrobiales</taxon>
        <taxon>Verrucomicrobiaceae</taxon>
        <taxon>Luteolibacter</taxon>
    </lineage>
</organism>
<accession>A0ABU9ATH8</accession>
<dbReference type="RefSeq" id="WP_341404661.1">
    <property type="nucleotide sequence ID" value="NZ_JBBUKT010000003.1"/>
</dbReference>
<dbReference type="Pfam" id="PF14435">
    <property type="entry name" value="SUKH-4"/>
    <property type="match status" value="1"/>
</dbReference>
<gene>
    <name evidence="1" type="ORF">WKV53_11150</name>
</gene>
<protein>
    <submittedName>
        <fullName evidence="1">SUKH-4 family immunity protein</fullName>
    </submittedName>
</protein>
<evidence type="ECO:0000313" key="2">
    <source>
        <dbReference type="Proteomes" id="UP001371305"/>
    </source>
</evidence>
<proteinExistence type="predicted"/>
<dbReference type="Proteomes" id="UP001371305">
    <property type="component" value="Unassembled WGS sequence"/>
</dbReference>
<comment type="caution">
    <text evidence="1">The sequence shown here is derived from an EMBL/GenBank/DDBJ whole genome shotgun (WGS) entry which is preliminary data.</text>
</comment>
<reference evidence="1 2" key="1">
    <citation type="submission" date="2024-04" db="EMBL/GenBank/DDBJ databases">
        <title>Luteolibacter sp. isolated from soil.</title>
        <authorList>
            <person name="An J."/>
        </authorList>
    </citation>
    <scope>NUCLEOTIDE SEQUENCE [LARGE SCALE GENOMIC DNA]</scope>
    <source>
        <strain evidence="1 2">Y139</strain>
    </source>
</reference>
<evidence type="ECO:0000313" key="1">
    <source>
        <dbReference type="EMBL" id="MEK7951059.1"/>
    </source>
</evidence>
<dbReference type="InterPro" id="IPR025851">
    <property type="entry name" value="SUKH-4"/>
</dbReference>
<dbReference type="EMBL" id="JBBUKT010000003">
    <property type="protein sequence ID" value="MEK7951059.1"/>
    <property type="molecule type" value="Genomic_DNA"/>
</dbReference>